<sequence length="508" mass="58244">MTGVSSYTFAPKFQHVTGGSHVLNSGFDIPLIGLGCSRIKTAESMEESIRAALEAGYRLFDTAHIYENEKEIGDALKNSLKTFGCDREDIFITTKVPIINDDPAGHAERCIKESLAKLKTDYLDLVLLHYPRDRHTGKDEDYEVNKKGRQLVYQKMEELLEKGTIRSIGVSNYEVYHLEELFEYSKVIPAVNQVEYHPYYTRPTLKHYCEKKGIFIQAFSSLCWGNLEVLNEDAVKKAAQKHNVSPQTILYAFPLHTNVGIIPKSATPQRIHDNLKLTAQVHLSPEEVSALQALDQDRAFCPGCCPWRCLQSLKDLKTDYLDLVLVHFPKDRDHGKHEDYEGNKEARKKTWEKLEELHEQGTIRSIGVSNYEVYHLVELLEYAKILPTVNQFEYHPYYTRPTLKHFCELKGIFVQAFSSLLWENKDIWEEVVLKQIAEKHKVSPQTILYAFPLYNKVGVIPKSATPNRIHDNLKLTLQVKLSPEDVSTLEKLDKNLCCCTPCDGWRAL</sequence>
<dbReference type="Proteomes" id="UP001177023">
    <property type="component" value="Unassembled WGS sequence"/>
</dbReference>
<dbReference type="FunFam" id="3.20.20.100:FF:000002">
    <property type="entry name" value="2,5-diketo-D-gluconic acid reductase A"/>
    <property type="match status" value="1"/>
</dbReference>
<dbReference type="InterPro" id="IPR023210">
    <property type="entry name" value="NADP_OxRdtase_dom"/>
</dbReference>
<name>A0AA36G1D9_9BILA</name>
<dbReference type="PROSITE" id="PS00062">
    <property type="entry name" value="ALDOKETO_REDUCTASE_2"/>
    <property type="match status" value="2"/>
</dbReference>
<evidence type="ECO:0000256" key="2">
    <source>
        <dbReference type="ARBA" id="ARBA00022857"/>
    </source>
</evidence>
<dbReference type="PROSITE" id="PS00798">
    <property type="entry name" value="ALDOKETO_REDUCTASE_1"/>
    <property type="match status" value="1"/>
</dbReference>
<accession>A0AA36G1D9</accession>
<dbReference type="InterPro" id="IPR036812">
    <property type="entry name" value="NAD(P)_OxRdtase_dom_sf"/>
</dbReference>
<dbReference type="EMBL" id="CATQJA010002641">
    <property type="protein sequence ID" value="CAJ0575957.1"/>
    <property type="molecule type" value="Genomic_DNA"/>
</dbReference>
<dbReference type="SUPFAM" id="SSF51430">
    <property type="entry name" value="NAD(P)-linked oxidoreductase"/>
    <property type="match status" value="2"/>
</dbReference>
<evidence type="ECO:0000256" key="3">
    <source>
        <dbReference type="ARBA" id="ARBA00023002"/>
    </source>
</evidence>
<comment type="similarity">
    <text evidence="1">Belongs to the aldo/keto reductase family.</text>
</comment>
<dbReference type="Pfam" id="PF00248">
    <property type="entry name" value="Aldo_ket_red"/>
    <property type="match status" value="3"/>
</dbReference>
<evidence type="ECO:0000256" key="1">
    <source>
        <dbReference type="ARBA" id="ARBA00007905"/>
    </source>
</evidence>
<feature type="domain" description="NADP-dependent oxidoreductase" evidence="4">
    <location>
        <begin position="33"/>
        <end position="295"/>
    </location>
</feature>
<feature type="domain" description="NADP-dependent oxidoreductase" evidence="4">
    <location>
        <begin position="310"/>
        <end position="420"/>
    </location>
</feature>
<dbReference type="PRINTS" id="PR00069">
    <property type="entry name" value="ALDKETRDTASE"/>
</dbReference>
<dbReference type="AlphaFoldDB" id="A0AA36G1D9"/>
<evidence type="ECO:0000313" key="5">
    <source>
        <dbReference type="EMBL" id="CAJ0575957.1"/>
    </source>
</evidence>
<dbReference type="CDD" id="cd19071">
    <property type="entry name" value="AKR_AKR1-5-like"/>
    <property type="match status" value="1"/>
</dbReference>
<keyword evidence="6" id="KW-1185">Reference proteome</keyword>
<dbReference type="InterPro" id="IPR018170">
    <property type="entry name" value="Aldo/ket_reductase_CS"/>
</dbReference>
<feature type="non-terminal residue" evidence="5">
    <location>
        <position position="508"/>
    </location>
</feature>
<evidence type="ECO:0000313" key="6">
    <source>
        <dbReference type="Proteomes" id="UP001177023"/>
    </source>
</evidence>
<comment type="caution">
    <text evidence="5">The sequence shown here is derived from an EMBL/GenBank/DDBJ whole genome shotgun (WGS) entry which is preliminary data.</text>
</comment>
<keyword evidence="3" id="KW-0560">Oxidoreductase</keyword>
<evidence type="ECO:0000259" key="4">
    <source>
        <dbReference type="Pfam" id="PF00248"/>
    </source>
</evidence>
<dbReference type="Gene3D" id="3.20.20.100">
    <property type="entry name" value="NADP-dependent oxidoreductase domain"/>
    <property type="match status" value="2"/>
</dbReference>
<dbReference type="PANTHER" id="PTHR43827">
    <property type="entry name" value="2,5-DIKETO-D-GLUCONIC ACID REDUCTASE"/>
    <property type="match status" value="1"/>
</dbReference>
<protein>
    <recommendedName>
        <fullName evidence="4">NADP-dependent oxidoreductase domain-containing protein</fullName>
    </recommendedName>
</protein>
<gene>
    <name evidence="5" type="ORF">MSPICULIGERA_LOCUS14257</name>
</gene>
<dbReference type="GO" id="GO:0016616">
    <property type="term" value="F:oxidoreductase activity, acting on the CH-OH group of donors, NAD or NADP as acceptor"/>
    <property type="evidence" value="ECO:0007669"/>
    <property type="project" value="UniProtKB-ARBA"/>
</dbReference>
<organism evidence="5 6">
    <name type="scientific">Mesorhabditis spiculigera</name>
    <dbReference type="NCBI Taxonomy" id="96644"/>
    <lineage>
        <taxon>Eukaryota</taxon>
        <taxon>Metazoa</taxon>
        <taxon>Ecdysozoa</taxon>
        <taxon>Nematoda</taxon>
        <taxon>Chromadorea</taxon>
        <taxon>Rhabditida</taxon>
        <taxon>Rhabditina</taxon>
        <taxon>Rhabditomorpha</taxon>
        <taxon>Rhabditoidea</taxon>
        <taxon>Rhabditidae</taxon>
        <taxon>Mesorhabditinae</taxon>
        <taxon>Mesorhabditis</taxon>
    </lineage>
</organism>
<keyword evidence="2" id="KW-0521">NADP</keyword>
<proteinExistence type="inferred from homology"/>
<feature type="domain" description="NADP-dependent oxidoreductase" evidence="4">
    <location>
        <begin position="433"/>
        <end position="493"/>
    </location>
</feature>
<dbReference type="InterPro" id="IPR020471">
    <property type="entry name" value="AKR"/>
</dbReference>
<reference evidence="5" key="1">
    <citation type="submission" date="2023-06" db="EMBL/GenBank/DDBJ databases">
        <authorList>
            <person name="Delattre M."/>
        </authorList>
    </citation>
    <scope>NUCLEOTIDE SEQUENCE</scope>
    <source>
        <strain evidence="5">AF72</strain>
    </source>
</reference>
<dbReference type="PANTHER" id="PTHR43827:SF3">
    <property type="entry name" value="NADP-DEPENDENT OXIDOREDUCTASE DOMAIN-CONTAINING PROTEIN"/>
    <property type="match status" value="1"/>
</dbReference>